<reference evidence="7 8" key="1">
    <citation type="submission" date="2019-07" db="EMBL/GenBank/DDBJ databases">
        <title>Genomics analysis of Aphanomyces spp. identifies a new class of oomycete effector associated with host adaptation.</title>
        <authorList>
            <person name="Gaulin E."/>
        </authorList>
    </citation>
    <scope>NUCLEOTIDE SEQUENCE [LARGE SCALE GENOMIC DNA]</scope>
    <source>
        <strain evidence="7 8">ATCC 201684</strain>
    </source>
</reference>
<feature type="compositionally biased region" description="Basic and acidic residues" evidence="6">
    <location>
        <begin position="337"/>
        <end position="350"/>
    </location>
</feature>
<feature type="compositionally biased region" description="Basic and acidic residues" evidence="6">
    <location>
        <begin position="425"/>
        <end position="438"/>
    </location>
</feature>
<dbReference type="PANTHER" id="PTHR45973">
    <property type="entry name" value="PROTEIN PHOSPHATASE 1 REGULATORY SUBUNIT SDS22-RELATED"/>
    <property type="match status" value="1"/>
</dbReference>
<keyword evidence="8" id="KW-1185">Reference proteome</keyword>
<dbReference type="SUPFAM" id="SSF52075">
    <property type="entry name" value="Outer arm dynein light chain 1"/>
    <property type="match status" value="1"/>
</dbReference>
<comment type="subcellular location">
    <subcellularLocation>
        <location evidence="1">Cell projection</location>
        <location evidence="1">Cilium</location>
    </subcellularLocation>
</comment>
<evidence type="ECO:0000256" key="3">
    <source>
        <dbReference type="ARBA" id="ARBA00022737"/>
    </source>
</evidence>
<dbReference type="AlphaFoldDB" id="A0A6G0WAJ2"/>
<evidence type="ECO:0000256" key="2">
    <source>
        <dbReference type="ARBA" id="ARBA00022614"/>
    </source>
</evidence>
<dbReference type="Pfam" id="PF12799">
    <property type="entry name" value="LRR_4"/>
    <property type="match status" value="1"/>
</dbReference>
<protein>
    <recommendedName>
        <fullName evidence="9">Dynein assembly factor 1, axonemal homolog</fullName>
    </recommendedName>
</protein>
<dbReference type="PROSITE" id="PS51450">
    <property type="entry name" value="LRR"/>
    <property type="match status" value="3"/>
</dbReference>
<keyword evidence="4" id="KW-0969">Cilium</keyword>
<dbReference type="InterPro" id="IPR050576">
    <property type="entry name" value="Cilia_flagella_integrity"/>
</dbReference>
<keyword evidence="3" id="KW-0677">Repeat</keyword>
<evidence type="ECO:0000256" key="1">
    <source>
        <dbReference type="ARBA" id="ARBA00004138"/>
    </source>
</evidence>
<name>A0A6G0WAJ2_9STRA</name>
<dbReference type="PANTHER" id="PTHR45973:SF9">
    <property type="entry name" value="LEUCINE-RICH REPEAT-CONTAINING PROTEIN 46"/>
    <property type="match status" value="1"/>
</dbReference>
<proteinExistence type="predicted"/>
<evidence type="ECO:0000256" key="6">
    <source>
        <dbReference type="SAM" id="MobiDB-lite"/>
    </source>
</evidence>
<keyword evidence="5" id="KW-0966">Cell projection</keyword>
<feature type="region of interest" description="Disordered" evidence="6">
    <location>
        <begin position="337"/>
        <end position="382"/>
    </location>
</feature>
<feature type="compositionally biased region" description="Polar residues" evidence="6">
    <location>
        <begin position="477"/>
        <end position="486"/>
    </location>
</feature>
<dbReference type="VEuPathDB" id="FungiDB:AeMF1_020735"/>
<dbReference type="SMART" id="SM00365">
    <property type="entry name" value="LRR_SD22"/>
    <property type="match status" value="4"/>
</dbReference>
<dbReference type="InterPro" id="IPR025875">
    <property type="entry name" value="Leu-rich_rpt_4"/>
</dbReference>
<sequence>MFSSNNDEIDFLERMKKRDREKLKSKQKGHLPVMDRETLVQLCIDNDGYETPELNDNLFAHFKGFQKIEGLELFYNLKALWLESNGLTKIENLDCLSELRCLYLSKNLLERVENLHMLSALTTLDLSENRIKTIEGLGQLVHLSSLNVSKNEIELVSDIEALKNYKSLTNVDLSHNKLADPDILHVFAAMANLKALRLTGNDVVSKTKYFRKTYITTLPGLGYLDRPIFDMERRTAAAWKEGGAGAEEKARQDFIQHEHNERRRTLQEFRDWQNEVRAKKLEELAKRREAGEKTVSYFDVRLSPRLMAQARADSLEEKKMVAGDGITQLGRTFWAEEDARKEQNDTKDNNEEINVGSRNVVAEPAQKSSEDDKKPQAEPNTLSIDEVPVALDDILLEEETPPPMIQLEDDKTKVSTSAINSNAAPERDTWESLQRKAAEAPVIHRPPTLPSIYDTRDGDDNDENGQVKPVTRDGLWQSFTNMTQLD</sequence>
<evidence type="ECO:0000313" key="8">
    <source>
        <dbReference type="Proteomes" id="UP000481153"/>
    </source>
</evidence>
<dbReference type="InterPro" id="IPR032675">
    <property type="entry name" value="LRR_dom_sf"/>
</dbReference>
<evidence type="ECO:0000313" key="7">
    <source>
        <dbReference type="EMBL" id="KAF0724381.1"/>
    </source>
</evidence>
<keyword evidence="2" id="KW-0433">Leucine-rich repeat</keyword>
<evidence type="ECO:0000256" key="4">
    <source>
        <dbReference type="ARBA" id="ARBA00023069"/>
    </source>
</evidence>
<dbReference type="EMBL" id="VJMJ01000272">
    <property type="protein sequence ID" value="KAF0724381.1"/>
    <property type="molecule type" value="Genomic_DNA"/>
</dbReference>
<comment type="caution">
    <text evidence="7">The sequence shown here is derived from an EMBL/GenBank/DDBJ whole genome shotgun (WGS) entry which is preliminary data.</text>
</comment>
<evidence type="ECO:0008006" key="9">
    <source>
        <dbReference type="Google" id="ProtNLM"/>
    </source>
</evidence>
<dbReference type="Gene3D" id="3.80.10.10">
    <property type="entry name" value="Ribonuclease Inhibitor"/>
    <property type="match status" value="2"/>
</dbReference>
<dbReference type="Proteomes" id="UP000481153">
    <property type="component" value="Unassembled WGS sequence"/>
</dbReference>
<evidence type="ECO:0000256" key="5">
    <source>
        <dbReference type="ARBA" id="ARBA00023273"/>
    </source>
</evidence>
<dbReference type="InterPro" id="IPR001611">
    <property type="entry name" value="Leu-rich_rpt"/>
</dbReference>
<organism evidence="7 8">
    <name type="scientific">Aphanomyces euteiches</name>
    <dbReference type="NCBI Taxonomy" id="100861"/>
    <lineage>
        <taxon>Eukaryota</taxon>
        <taxon>Sar</taxon>
        <taxon>Stramenopiles</taxon>
        <taxon>Oomycota</taxon>
        <taxon>Saprolegniomycetes</taxon>
        <taxon>Saprolegniales</taxon>
        <taxon>Verrucalvaceae</taxon>
        <taxon>Aphanomyces</taxon>
    </lineage>
</organism>
<accession>A0A6G0WAJ2</accession>
<gene>
    <name evidence="7" type="ORF">Ae201684_016923</name>
</gene>
<feature type="region of interest" description="Disordered" evidence="6">
    <location>
        <begin position="418"/>
        <end position="486"/>
    </location>
</feature>